<gene>
    <name evidence="1" type="ORF">JHL16_04800</name>
</gene>
<evidence type="ECO:0000313" key="1">
    <source>
        <dbReference type="EMBL" id="MBK1865660.1"/>
    </source>
</evidence>
<accession>A0ACC5QZ50</accession>
<comment type="caution">
    <text evidence="1">The sequence shown here is derived from an EMBL/GenBank/DDBJ whole genome shotgun (WGS) entry which is preliminary data.</text>
</comment>
<name>A0ACC5QZ50_9HYPH</name>
<organism evidence="1 2">
    <name type="scientific">Taklimakanibacter albus</name>
    <dbReference type="NCBI Taxonomy" id="2800327"/>
    <lineage>
        <taxon>Bacteria</taxon>
        <taxon>Pseudomonadati</taxon>
        <taxon>Pseudomonadota</taxon>
        <taxon>Alphaproteobacteria</taxon>
        <taxon>Hyphomicrobiales</taxon>
        <taxon>Aestuariivirgaceae</taxon>
        <taxon>Taklimakanibacter</taxon>
    </lineage>
</organism>
<reference evidence="1" key="1">
    <citation type="submission" date="2021-01" db="EMBL/GenBank/DDBJ databases">
        <authorList>
            <person name="Sun Q."/>
        </authorList>
    </citation>
    <scope>NUCLEOTIDE SEQUENCE</scope>
    <source>
        <strain evidence="1">YIM B02566</strain>
    </source>
</reference>
<proteinExistence type="predicted"/>
<protein>
    <submittedName>
        <fullName evidence="1">Aminomethyltransferase family protein</fullName>
    </submittedName>
</protein>
<dbReference type="EMBL" id="JAENHL010000006">
    <property type="protein sequence ID" value="MBK1865660.1"/>
    <property type="molecule type" value="Genomic_DNA"/>
</dbReference>
<evidence type="ECO:0000313" key="2">
    <source>
        <dbReference type="Proteomes" id="UP000616151"/>
    </source>
</evidence>
<dbReference type="Proteomes" id="UP000616151">
    <property type="component" value="Unassembled WGS sequence"/>
</dbReference>
<sequence>MNRFETSFQNLKVAAQAPRPSLVYTPGLPMLPRGTELYKVAGGGTLVLDIKAGDRLTITDLEGGQACEIVAAGGDGKSDPAILGVSEASDAQGIKASLGSDNESALRSRKALARRKIDLGSAKAIRLFGATSAPGSTQDFTARRDGVVIIGAPGGKMDLEAQDTATPLQVKVARATIPREGEPIPLPDPLADPLQDIRVGRASARAYTVKAGEFIQIIDVAGRQMTDFQCFSRRKLDKGIENALDGTITRTMTGRAYPTPGLISKIFGFDFEPLVEIVQDTVGRHDFFATACSSRYYDDVGYPGHVNCTENFNGALKPYGIAERNGWEAINYFYNTRVDDHNQIYFDEAWSRPGDYVLMRALTDLVCVSSACPDDINVGNGWNPTDIHVRTYSDKEKFSRAVAYRMTPDAEPQLTRETAFHPRFSALTRNYTEYRGFWLPQRFNNDGPVEEYWACRERVAVMDLSPLRKFEVTGPDAEALMQYCVTRDMRKLSPGQVVYTAMCYEHGGMIDDGTVFRLAQNNFRWIGGDDYSGIWLREQAEKMGFKAWVRSSTDQLHNIAVQGPKSRDLLKEIVWTPPAQPEIGELEWFRFTVGRIGGFEGVPIVVSRTGYTGELGYEIFCHPKDALTVFDAVWEAGQKYGLAPLGLEALDMLRIEAGLIFAHYEFSDQTDPFEAGIGFTVPLKTKTDDFIGKAALIERKEHPRHKLVGLDIDANEAVGHGDCVHIGRAQIGTVTSGTRSPILKKNIALARIDVTHAEIGTEVEVGKLDGHQKRLPARIVRFAHYDPDKTKPRS</sequence>
<keyword evidence="2" id="KW-1185">Reference proteome</keyword>